<dbReference type="STRING" id="135826.KP77_25230"/>
<organism evidence="1 2">
    <name type="scientific">Jeotgalibacillus alimentarius</name>
    <dbReference type="NCBI Taxonomy" id="135826"/>
    <lineage>
        <taxon>Bacteria</taxon>
        <taxon>Bacillati</taxon>
        <taxon>Bacillota</taxon>
        <taxon>Bacilli</taxon>
        <taxon>Bacillales</taxon>
        <taxon>Caryophanaceae</taxon>
        <taxon>Jeotgalibacillus</taxon>
    </lineage>
</organism>
<name>A0A0C2RYT0_9BACL</name>
<comment type="caution">
    <text evidence="1">The sequence shown here is derived from an EMBL/GenBank/DDBJ whole genome shotgun (WGS) entry which is preliminary data.</text>
</comment>
<evidence type="ECO:0000313" key="2">
    <source>
        <dbReference type="Proteomes" id="UP000031950"/>
    </source>
</evidence>
<proteinExistence type="predicted"/>
<dbReference type="AlphaFoldDB" id="A0A0C2RYT0"/>
<gene>
    <name evidence="1" type="ORF">KP77_25230</name>
</gene>
<protein>
    <submittedName>
        <fullName evidence="1">Uncharacterized protein</fullName>
    </submittedName>
</protein>
<keyword evidence="2" id="KW-1185">Reference proteome</keyword>
<accession>A0A0C2RYT0</accession>
<evidence type="ECO:0000313" key="1">
    <source>
        <dbReference type="EMBL" id="KIL46954.1"/>
    </source>
</evidence>
<reference evidence="1 2" key="1">
    <citation type="submission" date="2015-01" db="EMBL/GenBank/DDBJ databases">
        <title>Genome sequence of Jeotgalibacillus alimentarius.</title>
        <authorList>
            <person name="Goh K.M."/>
            <person name="Chan K.-G."/>
            <person name="Yaakop A.S."/>
            <person name="Ee R."/>
            <person name="Gan H.M."/>
            <person name="Chan C.S."/>
        </authorList>
    </citation>
    <scope>NUCLEOTIDE SEQUENCE [LARGE SCALE GENOMIC DNA]</scope>
    <source>
        <strain evidence="1 2">YKJ-13</strain>
    </source>
</reference>
<dbReference type="PATRIC" id="fig|135826.4.peg.2514"/>
<dbReference type="RefSeq" id="WP_160289523.1">
    <property type="nucleotide sequence ID" value="NZ_JXRQ01000024.1"/>
</dbReference>
<sequence>MCRIVTEHTAKGTDYELLAVVTVFEEGINKQTVKKLNRFSHKRLVLIDRAEGYEVKA</sequence>
<dbReference type="EMBL" id="JXRQ01000024">
    <property type="protein sequence ID" value="KIL46954.1"/>
    <property type="molecule type" value="Genomic_DNA"/>
</dbReference>
<dbReference type="OrthoDB" id="9977578at2"/>
<dbReference type="Proteomes" id="UP000031950">
    <property type="component" value="Unassembled WGS sequence"/>
</dbReference>